<dbReference type="OMA" id="NTPYTEQ"/>
<evidence type="ECO:0000256" key="4">
    <source>
        <dbReference type="ARBA" id="ARBA00012869"/>
    </source>
</evidence>
<evidence type="ECO:0000256" key="2">
    <source>
        <dbReference type="ARBA" id="ARBA00010644"/>
    </source>
</evidence>
<dbReference type="AlphaFoldDB" id="A0A0L0DRK5"/>
<accession>A0A0L0DRK5</accession>
<sequence length="353" mass="38316">MAETHPGESPSTAAPGGGAGGAGGAGGDGAGDNGVAAGAGDRQQPTVDEIEAGFRAVQDAICSFLEEMTGETYTEDVWEYEKGTGGGRTRVWEGGAHLEKAGVNWSGIAGDDLPPSAQKAFNIPPGTPYRATGVSLVIHPRSPLVPTIHANIRYFAAGDAVWWFGGGIDLTPYYPDIDGVIAFHRKLADLCAAHSVDYAAAKKTCDEYFFLPHRQETRGVGGLFLDHLNTDPAAHFDFLCALGHAFADLYGLFLTSAALTAPYSDDEREFQLYRRGRYVEFNLLFDRGTKFGIQSRGRTESILMSLPATVNWKYNWAPSPGSREAVLYDHYLRPQPWLDLTDDERDAMRLPQH</sequence>
<dbReference type="PRINTS" id="PR00073">
    <property type="entry name" value="COPRGNOXDASE"/>
</dbReference>
<dbReference type="EC" id="1.3.3.3" evidence="4"/>
<dbReference type="Proteomes" id="UP000054408">
    <property type="component" value="Unassembled WGS sequence"/>
</dbReference>
<dbReference type="Gene3D" id="3.40.1500.10">
    <property type="entry name" value="Coproporphyrinogen III oxidase, aerobic"/>
    <property type="match status" value="1"/>
</dbReference>
<proteinExistence type="inferred from homology"/>
<dbReference type="PIRSF" id="PIRSF000166">
    <property type="entry name" value="Coproporphyri_ox"/>
    <property type="match status" value="1"/>
</dbReference>
<keyword evidence="9" id="KW-1185">Reference proteome</keyword>
<evidence type="ECO:0000313" key="9">
    <source>
        <dbReference type="Proteomes" id="UP000054408"/>
    </source>
</evidence>
<evidence type="ECO:0000256" key="3">
    <source>
        <dbReference type="ARBA" id="ARBA00011738"/>
    </source>
</evidence>
<reference evidence="8 9" key="1">
    <citation type="submission" date="2010-05" db="EMBL/GenBank/DDBJ databases">
        <title>The Genome Sequence of Thecamonas trahens ATCC 50062.</title>
        <authorList>
            <consortium name="The Broad Institute Genome Sequencing Platform"/>
            <person name="Russ C."/>
            <person name="Cuomo C."/>
            <person name="Shea T."/>
            <person name="Young S.K."/>
            <person name="Zeng Q."/>
            <person name="Koehrsen M."/>
            <person name="Haas B."/>
            <person name="Borodovsky M."/>
            <person name="Guigo R."/>
            <person name="Alvarado L."/>
            <person name="Berlin A."/>
            <person name="Bochicchio J."/>
            <person name="Borenstein D."/>
            <person name="Chapman S."/>
            <person name="Chen Z."/>
            <person name="Freedman E."/>
            <person name="Gellesch M."/>
            <person name="Goldberg J."/>
            <person name="Griggs A."/>
            <person name="Gujja S."/>
            <person name="Heilman E."/>
            <person name="Heiman D."/>
            <person name="Hepburn T."/>
            <person name="Howarth C."/>
            <person name="Jen D."/>
            <person name="Larson L."/>
            <person name="Mehta T."/>
            <person name="Park D."/>
            <person name="Pearson M."/>
            <person name="Roberts A."/>
            <person name="Saif S."/>
            <person name="Shenoy N."/>
            <person name="Sisk P."/>
            <person name="Stolte C."/>
            <person name="Sykes S."/>
            <person name="Thomson T."/>
            <person name="Walk T."/>
            <person name="White J."/>
            <person name="Yandava C."/>
            <person name="Burger G."/>
            <person name="Gray M.W."/>
            <person name="Holland P.W.H."/>
            <person name="King N."/>
            <person name="Lang F.B.F."/>
            <person name="Roger A.J."/>
            <person name="Ruiz-Trillo I."/>
            <person name="Lander E."/>
            <person name="Nusbaum C."/>
        </authorList>
    </citation>
    <scope>NUCLEOTIDE SEQUENCE [LARGE SCALE GENOMIC DNA]</scope>
    <source>
        <strain evidence="8 9">ATCC 50062</strain>
    </source>
</reference>
<feature type="region of interest" description="Disordered" evidence="7">
    <location>
        <begin position="1"/>
        <end position="43"/>
    </location>
</feature>
<comment type="subunit">
    <text evidence="3">Homodimer.</text>
</comment>
<feature type="compositionally biased region" description="Gly residues" evidence="7">
    <location>
        <begin position="15"/>
        <end position="32"/>
    </location>
</feature>
<dbReference type="UniPathway" id="UPA00251">
    <property type="reaction ID" value="UER00322"/>
</dbReference>
<comment type="similarity">
    <text evidence="2">Belongs to the aerobic coproporphyrinogen-III oxidase family.</text>
</comment>
<name>A0A0L0DRK5_THETB</name>
<gene>
    <name evidence="8" type="ORF">AMSG_10209</name>
</gene>
<dbReference type="eggNOG" id="KOG1518">
    <property type="taxonomic scope" value="Eukaryota"/>
</dbReference>
<dbReference type="PANTHER" id="PTHR10755">
    <property type="entry name" value="COPROPORPHYRINOGEN III OXIDASE, MITOCHONDRIAL"/>
    <property type="match status" value="1"/>
</dbReference>
<dbReference type="EMBL" id="GL349493">
    <property type="protein sequence ID" value="KNC54964.1"/>
    <property type="molecule type" value="Genomic_DNA"/>
</dbReference>
<evidence type="ECO:0000256" key="7">
    <source>
        <dbReference type="SAM" id="MobiDB-lite"/>
    </source>
</evidence>
<evidence type="ECO:0000313" key="8">
    <source>
        <dbReference type="EMBL" id="KNC54964.1"/>
    </source>
</evidence>
<dbReference type="OrthoDB" id="15318at2759"/>
<protein>
    <recommendedName>
        <fullName evidence="4">coproporphyrinogen oxidase</fullName>
        <ecNumber evidence="4">1.3.3.3</ecNumber>
    </recommendedName>
</protein>
<dbReference type="RefSeq" id="XP_013753411.1">
    <property type="nucleotide sequence ID" value="XM_013897957.1"/>
</dbReference>
<comment type="pathway">
    <text evidence="1">Porphyrin-containing compound metabolism; protoporphyrin-IX biosynthesis; protoporphyrinogen-IX from coproporphyrinogen-III (O2 route): step 1/1.</text>
</comment>
<organism evidence="8 9">
    <name type="scientific">Thecamonas trahens ATCC 50062</name>
    <dbReference type="NCBI Taxonomy" id="461836"/>
    <lineage>
        <taxon>Eukaryota</taxon>
        <taxon>Apusozoa</taxon>
        <taxon>Apusomonadida</taxon>
        <taxon>Apusomonadidae</taxon>
        <taxon>Thecamonas</taxon>
    </lineage>
</organism>
<evidence type="ECO:0000256" key="6">
    <source>
        <dbReference type="ARBA" id="ARBA00023244"/>
    </source>
</evidence>
<keyword evidence="5" id="KW-0560">Oxidoreductase</keyword>
<dbReference type="GO" id="GO:0006782">
    <property type="term" value="P:protoporphyrinogen IX biosynthetic process"/>
    <property type="evidence" value="ECO:0007669"/>
    <property type="project" value="UniProtKB-UniPathway"/>
</dbReference>
<dbReference type="STRING" id="461836.A0A0L0DRK5"/>
<dbReference type="GeneID" id="25568487"/>
<evidence type="ECO:0000256" key="5">
    <source>
        <dbReference type="ARBA" id="ARBA00023002"/>
    </source>
</evidence>
<dbReference type="GO" id="GO:0004109">
    <property type="term" value="F:coproporphyrinogen oxidase activity"/>
    <property type="evidence" value="ECO:0007669"/>
    <property type="project" value="UniProtKB-EC"/>
</dbReference>
<evidence type="ECO:0000256" key="1">
    <source>
        <dbReference type="ARBA" id="ARBA00005168"/>
    </source>
</evidence>
<dbReference type="InterPro" id="IPR036406">
    <property type="entry name" value="Coprogen_oxidase_aer_sf"/>
</dbReference>
<dbReference type="SUPFAM" id="SSF102886">
    <property type="entry name" value="Coproporphyrinogen III oxidase"/>
    <property type="match status" value="1"/>
</dbReference>
<dbReference type="PANTHER" id="PTHR10755:SF0">
    <property type="entry name" value="OXYGEN-DEPENDENT COPROPORPHYRINOGEN-III OXIDASE, MITOCHONDRIAL"/>
    <property type="match status" value="1"/>
</dbReference>
<dbReference type="Pfam" id="PF01218">
    <property type="entry name" value="Coprogen_oxidas"/>
    <property type="match status" value="1"/>
</dbReference>
<keyword evidence="6" id="KW-0627">Porphyrin biosynthesis</keyword>
<dbReference type="InterPro" id="IPR001260">
    <property type="entry name" value="Coprogen_oxidase_aer"/>
</dbReference>
<dbReference type="NCBIfam" id="NF003727">
    <property type="entry name" value="PRK05330.1"/>
    <property type="match status" value="1"/>
</dbReference>
<dbReference type="GO" id="GO:0005737">
    <property type="term" value="C:cytoplasm"/>
    <property type="evidence" value="ECO:0007669"/>
    <property type="project" value="TreeGrafter"/>
</dbReference>